<protein>
    <submittedName>
        <fullName evidence="7">Protease-like protein</fullName>
    </submittedName>
</protein>
<dbReference type="Gene3D" id="2.150.10.10">
    <property type="entry name" value="Serralysin-like metalloprotease, C-terminal"/>
    <property type="match status" value="2"/>
</dbReference>
<evidence type="ECO:0000313" key="8">
    <source>
        <dbReference type="Proteomes" id="UP000298693"/>
    </source>
</evidence>
<reference evidence="7 8" key="1">
    <citation type="submission" date="2018-09" db="EMBL/GenBank/DDBJ databases">
        <title>Whole genome based analysis of evolution and adaptive divergence in Indian and Brazilian strains of Azospirillum brasilense.</title>
        <authorList>
            <person name="Singh C."/>
            <person name="Tripathi A.K."/>
        </authorList>
    </citation>
    <scope>NUCLEOTIDE SEQUENCE [LARGE SCALE GENOMIC DNA]</scope>
    <source>
        <strain evidence="7 8">MTCC4039</strain>
        <plasmid evidence="7 8">p1</plasmid>
    </source>
</reference>
<evidence type="ECO:0000256" key="3">
    <source>
        <dbReference type="ARBA" id="ARBA00022525"/>
    </source>
</evidence>
<dbReference type="GO" id="GO:0005509">
    <property type="term" value="F:calcium ion binding"/>
    <property type="evidence" value="ECO:0007669"/>
    <property type="project" value="InterPro"/>
</dbReference>
<dbReference type="Pfam" id="PF08548">
    <property type="entry name" value="Peptidase_M10_C"/>
    <property type="match status" value="1"/>
</dbReference>
<dbReference type="GO" id="GO:0006508">
    <property type="term" value="P:proteolysis"/>
    <property type="evidence" value="ECO:0007669"/>
    <property type="project" value="UniProtKB-KW"/>
</dbReference>
<name>A0A4D8R885_AZOBR</name>
<dbReference type="InterPro" id="IPR013858">
    <property type="entry name" value="Peptidase_M10B_C"/>
</dbReference>
<feature type="domain" description="Peptidase M10 serralysin C-terminal" evidence="6">
    <location>
        <begin position="265"/>
        <end position="411"/>
    </location>
</feature>
<evidence type="ECO:0000256" key="1">
    <source>
        <dbReference type="ARBA" id="ARBA00001913"/>
    </source>
</evidence>
<evidence type="ECO:0000259" key="6">
    <source>
        <dbReference type="Pfam" id="PF08548"/>
    </source>
</evidence>
<dbReference type="EMBL" id="CP032346">
    <property type="protein sequence ID" value="QCO17744.1"/>
    <property type="molecule type" value="Genomic_DNA"/>
</dbReference>
<dbReference type="PRINTS" id="PR00313">
    <property type="entry name" value="CABNDNGRPT"/>
</dbReference>
<evidence type="ECO:0000256" key="4">
    <source>
        <dbReference type="ARBA" id="ARBA00022737"/>
    </source>
</evidence>
<accession>A0A4D8R885</accession>
<dbReference type="Proteomes" id="UP000298693">
    <property type="component" value="Plasmid p1"/>
</dbReference>
<dbReference type="GO" id="GO:0008237">
    <property type="term" value="F:metallopeptidase activity"/>
    <property type="evidence" value="ECO:0007669"/>
    <property type="project" value="InterPro"/>
</dbReference>
<keyword evidence="3" id="KW-0964">Secreted</keyword>
<sequence length="662" mass="67980">MSIAAWGPTSSATVYGLTSANRPTTDIDGGPLGCDPALLRTGIVTTPQTISDTSLIPILSGSKWGTAQAATPVTLTYSFYESGGPAVAAAGVTPAPLDIAFRDAIRSALVSIADVANISFVEITESATGGATGAPGASGALVGHLRFIDDARLDSDPNTASYAIGPSATALSSGLVAFDSDRVIAASGGGYATILREIGRALGLTYSFEPSDAPAPYRGPTSENGVWSTEWTMMSATMPVSRLPAGAVFNPVGPMLADIQVLQSWYGANLNTRTGNDTYRIDGPLLTRALWDAGGTDTLDASASTTGVNFNLAVNTVNYGYNVAWNTLFENAIGSVGNDTIFGTNEGPRIGPDGVWFDHNGNNRIDGGPGDDHISAGSGDDTLIGGTGRNWLHGGLGNDTAVYDAASTDAYAYTVQGTLILSIPKLGISDTLVDIEQLSFTDRSFAAADATSILLPPSANPNPPSSPIPPSLTPPPSPVPAIDPARRLYVTRGGASTEVAMDSYSGPVTWLRNMHIGQNDSEAMQGTEHADFINTLGGDDAVNGGGGDDVLDGGLGSNYLIGGSGSDTFFVDGRDGGITWSTVTDLEPGEWVTAWGWKEGTSKLTWAEMAGAEGAKGATAHIDLDNNGSIDMSMTIAGKSSGAVLVTPGEVNGSSYLAFTLK</sequence>
<dbReference type="PANTHER" id="PTHR38340:SF1">
    <property type="entry name" value="S-LAYER PROTEIN"/>
    <property type="match status" value="1"/>
</dbReference>
<dbReference type="PANTHER" id="PTHR38340">
    <property type="entry name" value="S-LAYER PROTEIN"/>
    <property type="match status" value="1"/>
</dbReference>
<geneLocation type="plasmid" evidence="7">
    <name>p1</name>
</geneLocation>
<keyword evidence="7" id="KW-0614">Plasmid</keyword>
<dbReference type="Gene3D" id="3.40.390.10">
    <property type="entry name" value="Collagenase (Catalytic Domain)"/>
    <property type="match status" value="1"/>
</dbReference>
<dbReference type="InterPro" id="IPR024079">
    <property type="entry name" value="MetalloPept_cat_dom_sf"/>
</dbReference>
<feature type="region of interest" description="Disordered" evidence="5">
    <location>
        <begin position="456"/>
        <end position="478"/>
    </location>
</feature>
<gene>
    <name evidence="7" type="ORF">D3869_21370</name>
</gene>
<evidence type="ECO:0000256" key="2">
    <source>
        <dbReference type="ARBA" id="ARBA00004613"/>
    </source>
</evidence>
<comment type="cofactor">
    <cofactor evidence="1">
        <name>Ca(2+)</name>
        <dbReference type="ChEBI" id="CHEBI:29108"/>
    </cofactor>
</comment>
<organism evidence="7 8">
    <name type="scientific">Azospirillum brasilense</name>
    <dbReference type="NCBI Taxonomy" id="192"/>
    <lineage>
        <taxon>Bacteria</taxon>
        <taxon>Pseudomonadati</taxon>
        <taxon>Pseudomonadota</taxon>
        <taxon>Alphaproteobacteria</taxon>
        <taxon>Rhodospirillales</taxon>
        <taxon>Azospirillaceae</taxon>
        <taxon>Azospirillum</taxon>
    </lineage>
</organism>
<dbReference type="Pfam" id="PF00353">
    <property type="entry name" value="HemolysinCabind"/>
    <property type="match status" value="2"/>
</dbReference>
<dbReference type="InterPro" id="IPR011049">
    <property type="entry name" value="Serralysin-like_metalloprot_C"/>
</dbReference>
<feature type="compositionally biased region" description="Pro residues" evidence="5">
    <location>
        <begin position="458"/>
        <end position="478"/>
    </location>
</feature>
<dbReference type="InterPro" id="IPR001343">
    <property type="entry name" value="Hemolysn_Ca-bd"/>
</dbReference>
<dbReference type="GO" id="GO:0005615">
    <property type="term" value="C:extracellular space"/>
    <property type="evidence" value="ECO:0007669"/>
    <property type="project" value="InterPro"/>
</dbReference>
<dbReference type="SUPFAM" id="SSF55486">
    <property type="entry name" value="Metalloproteases ('zincins'), catalytic domain"/>
    <property type="match status" value="1"/>
</dbReference>
<keyword evidence="4" id="KW-0677">Repeat</keyword>
<proteinExistence type="predicted"/>
<dbReference type="SUPFAM" id="SSF51120">
    <property type="entry name" value="beta-Roll"/>
    <property type="match status" value="2"/>
</dbReference>
<keyword evidence="7" id="KW-0378">Hydrolase</keyword>
<evidence type="ECO:0000313" key="7">
    <source>
        <dbReference type="EMBL" id="QCO17744.1"/>
    </source>
</evidence>
<evidence type="ECO:0000256" key="5">
    <source>
        <dbReference type="SAM" id="MobiDB-lite"/>
    </source>
</evidence>
<dbReference type="AlphaFoldDB" id="A0A4D8R885"/>
<dbReference type="RefSeq" id="WP_137141825.1">
    <property type="nucleotide sequence ID" value="NZ_CP032346.1"/>
</dbReference>
<comment type="subcellular location">
    <subcellularLocation>
        <location evidence="2">Secreted</location>
    </subcellularLocation>
</comment>
<dbReference type="InterPro" id="IPR050557">
    <property type="entry name" value="RTX_toxin/Mannuronan_C5-epim"/>
</dbReference>
<keyword evidence="7" id="KW-0645">Protease</keyword>